<evidence type="ECO:0000256" key="2">
    <source>
        <dbReference type="ARBA" id="ARBA00023125"/>
    </source>
</evidence>
<evidence type="ECO:0000256" key="1">
    <source>
        <dbReference type="ARBA" id="ARBA00023015"/>
    </source>
</evidence>
<dbReference type="RefSeq" id="WP_160854468.1">
    <property type="nucleotide sequence ID" value="NZ_WUWG01000003.1"/>
</dbReference>
<evidence type="ECO:0000313" key="6">
    <source>
        <dbReference type="Proteomes" id="UP000436016"/>
    </source>
</evidence>
<dbReference type="SUPFAM" id="SSF55718">
    <property type="entry name" value="SCP-like"/>
    <property type="match status" value="1"/>
</dbReference>
<dbReference type="PANTHER" id="PTHR33204:SF18">
    <property type="entry name" value="TRANSCRIPTIONAL REGULATORY PROTEIN"/>
    <property type="match status" value="1"/>
</dbReference>
<protein>
    <submittedName>
        <fullName evidence="5">Transcriptional regulator</fullName>
    </submittedName>
</protein>
<dbReference type="SUPFAM" id="SSF46785">
    <property type="entry name" value="Winged helix' DNA-binding domain"/>
    <property type="match status" value="1"/>
</dbReference>
<dbReference type="GO" id="GO:0003677">
    <property type="term" value="F:DNA binding"/>
    <property type="evidence" value="ECO:0007669"/>
    <property type="project" value="UniProtKB-KW"/>
</dbReference>
<reference evidence="5 6" key="1">
    <citation type="submission" date="2019-12" db="EMBL/GenBank/DDBJ databases">
        <title>Strain KN286 was isolated from seawater, which was collected from Caroline Seamount in the tropical western Pacific.</title>
        <authorList>
            <person name="Wang Q."/>
        </authorList>
    </citation>
    <scope>NUCLEOTIDE SEQUENCE [LARGE SCALE GENOMIC DNA]</scope>
    <source>
        <strain evidence="5 6">KN286</strain>
    </source>
</reference>
<keyword evidence="3" id="KW-0804">Transcription</keyword>
<organism evidence="5 6">
    <name type="scientific">Oceanomicrobium pacificus</name>
    <dbReference type="NCBI Taxonomy" id="2692916"/>
    <lineage>
        <taxon>Bacteria</taxon>
        <taxon>Pseudomonadati</taxon>
        <taxon>Pseudomonadota</taxon>
        <taxon>Alphaproteobacteria</taxon>
        <taxon>Rhodobacterales</taxon>
        <taxon>Paracoccaceae</taxon>
        <taxon>Oceanomicrobium</taxon>
    </lineage>
</organism>
<keyword evidence="6" id="KW-1185">Reference proteome</keyword>
<gene>
    <name evidence="5" type="ORF">GSH16_09735</name>
</gene>
<evidence type="ECO:0000313" key="5">
    <source>
        <dbReference type="EMBL" id="MXU65729.1"/>
    </source>
</evidence>
<dbReference type="PROSITE" id="PS51118">
    <property type="entry name" value="HTH_HXLR"/>
    <property type="match status" value="1"/>
</dbReference>
<dbReference type="CDD" id="cd00090">
    <property type="entry name" value="HTH_ARSR"/>
    <property type="match status" value="1"/>
</dbReference>
<sequence length="228" mass="25658">MKYGQFCPVAKSAEILGNGWTLLIVRELLMGSSRFSQLEKGMPRISPTVLTKRLKELEAHGVIIKRPISGQRGFEYFLTPAGKELAPVIESLVVWGMRWARDELRDDEMDVAFLMFDIERNIVSDELPGGETVLCFQFPDLEEYQRWWIVCDGDKRDLCYQDPGKDVSAYVTAASRDLIGVWMGDLPVGQALDDDRVTLLGDSLVCRRFRKWFPLSSAAGVPRPGPAG</sequence>
<dbReference type="Pfam" id="PF01638">
    <property type="entry name" value="HxlR"/>
    <property type="match status" value="1"/>
</dbReference>
<keyword evidence="1" id="KW-0805">Transcription regulation</keyword>
<name>A0A6B0TSK5_9RHOB</name>
<dbReference type="Gene3D" id="1.10.10.10">
    <property type="entry name" value="Winged helix-like DNA-binding domain superfamily/Winged helix DNA-binding domain"/>
    <property type="match status" value="1"/>
</dbReference>
<dbReference type="GO" id="GO:0006355">
    <property type="term" value="P:regulation of DNA-templated transcription"/>
    <property type="evidence" value="ECO:0007669"/>
    <property type="project" value="UniProtKB-ARBA"/>
</dbReference>
<accession>A0A6B0TSK5</accession>
<comment type="caution">
    <text evidence="5">The sequence shown here is derived from an EMBL/GenBank/DDBJ whole genome shotgun (WGS) entry which is preliminary data.</text>
</comment>
<evidence type="ECO:0000259" key="4">
    <source>
        <dbReference type="PROSITE" id="PS51118"/>
    </source>
</evidence>
<keyword evidence="2" id="KW-0238">DNA-binding</keyword>
<dbReference type="InterPro" id="IPR036390">
    <property type="entry name" value="WH_DNA-bd_sf"/>
</dbReference>
<dbReference type="EMBL" id="WUWG01000003">
    <property type="protein sequence ID" value="MXU65729.1"/>
    <property type="molecule type" value="Genomic_DNA"/>
</dbReference>
<dbReference type="InterPro" id="IPR036388">
    <property type="entry name" value="WH-like_DNA-bd_sf"/>
</dbReference>
<dbReference type="Proteomes" id="UP000436016">
    <property type="component" value="Unassembled WGS sequence"/>
</dbReference>
<dbReference type="InterPro" id="IPR036527">
    <property type="entry name" value="SCP2_sterol-bd_dom_sf"/>
</dbReference>
<evidence type="ECO:0000256" key="3">
    <source>
        <dbReference type="ARBA" id="ARBA00023163"/>
    </source>
</evidence>
<dbReference type="PANTHER" id="PTHR33204">
    <property type="entry name" value="TRANSCRIPTIONAL REGULATOR, MARR FAMILY"/>
    <property type="match status" value="1"/>
</dbReference>
<feature type="domain" description="HTH hxlR-type" evidence="4">
    <location>
        <begin position="7"/>
        <end position="104"/>
    </location>
</feature>
<dbReference type="AlphaFoldDB" id="A0A6B0TSK5"/>
<proteinExistence type="predicted"/>
<dbReference type="InterPro" id="IPR011991">
    <property type="entry name" value="ArsR-like_HTH"/>
</dbReference>
<dbReference type="InterPro" id="IPR002577">
    <property type="entry name" value="HTH_HxlR"/>
</dbReference>